<dbReference type="RefSeq" id="WP_101547253.1">
    <property type="nucleotide sequence ID" value="NZ_FXYX01000030.1"/>
</dbReference>
<feature type="region of interest" description="Disordered" evidence="1">
    <location>
        <begin position="37"/>
        <end position="80"/>
    </location>
</feature>
<feature type="compositionally biased region" description="Basic and acidic residues" evidence="1">
    <location>
        <begin position="37"/>
        <end position="67"/>
    </location>
</feature>
<organism evidence="2 3">
    <name type="scientific">Brevibacterium iodinum ATCC 49514</name>
    <dbReference type="NCBI Taxonomy" id="1255616"/>
    <lineage>
        <taxon>Bacteria</taxon>
        <taxon>Bacillati</taxon>
        <taxon>Actinomycetota</taxon>
        <taxon>Actinomycetes</taxon>
        <taxon>Micrococcales</taxon>
        <taxon>Brevibacteriaceae</taxon>
        <taxon>Brevibacterium</taxon>
    </lineage>
</organism>
<keyword evidence="3" id="KW-1185">Reference proteome</keyword>
<dbReference type="AlphaFoldDB" id="A0A2H1KER2"/>
<dbReference type="Proteomes" id="UP000234382">
    <property type="component" value="Unassembled WGS sequence"/>
</dbReference>
<protein>
    <submittedName>
        <fullName evidence="2">Uncharacterized protein</fullName>
    </submittedName>
</protein>
<evidence type="ECO:0000313" key="3">
    <source>
        <dbReference type="Proteomes" id="UP000234382"/>
    </source>
</evidence>
<evidence type="ECO:0000313" key="2">
    <source>
        <dbReference type="EMBL" id="SMX98230.1"/>
    </source>
</evidence>
<accession>A0A2H1KER2</accession>
<name>A0A2H1KER2_9MICO</name>
<evidence type="ECO:0000256" key="1">
    <source>
        <dbReference type="SAM" id="MobiDB-lite"/>
    </source>
</evidence>
<proteinExistence type="predicted"/>
<gene>
    <name evidence="2" type="ORF">BI49514_02981</name>
</gene>
<reference evidence="3" key="1">
    <citation type="submission" date="2017-03" db="EMBL/GenBank/DDBJ databases">
        <authorList>
            <person name="Monnet C."/>
        </authorList>
    </citation>
    <scope>NUCLEOTIDE SEQUENCE [LARGE SCALE GENOMIC DNA]</scope>
    <source>
        <strain evidence="3">ATCC 49514</strain>
    </source>
</reference>
<sequence>MSKFIVSPPSSSLYGGLDVLSEREHRLRLIRDDIAAADRTRAEERRQAEARQRETEEQAQRAEEARRRAGPTRSTHEVAAAFDDWHRRNLRGGSLATQRF</sequence>
<dbReference type="EMBL" id="FXYX01000030">
    <property type="protein sequence ID" value="SMX98230.1"/>
    <property type="molecule type" value="Genomic_DNA"/>
</dbReference>